<dbReference type="AlphaFoldDB" id="D7EAH0"/>
<accession>D7EAH0</accession>
<protein>
    <recommendedName>
        <fullName evidence="3">DUF2180 family protein</fullName>
    </recommendedName>
</protein>
<dbReference type="OrthoDB" id="144466at2157"/>
<gene>
    <name evidence="1" type="ordered locus">Metev_2142</name>
</gene>
<dbReference type="InterPro" id="IPR017211">
    <property type="entry name" value="UCP037465_Znf"/>
</dbReference>
<dbReference type="Proteomes" id="UP000000391">
    <property type="component" value="Chromosome"/>
</dbReference>
<evidence type="ECO:0000313" key="2">
    <source>
        <dbReference type="Proteomes" id="UP000000391"/>
    </source>
</evidence>
<organism evidence="1 2">
    <name type="scientific">Methanohalobium evestigatum (strain ATCC BAA-1072 / DSM 3721 / NBRC 107634 / OCM 161 / Z-7303)</name>
    <dbReference type="NCBI Taxonomy" id="644295"/>
    <lineage>
        <taxon>Archaea</taxon>
        <taxon>Methanobacteriati</taxon>
        <taxon>Methanobacteriota</taxon>
        <taxon>Stenosarchaea group</taxon>
        <taxon>Methanomicrobia</taxon>
        <taxon>Methanosarcinales</taxon>
        <taxon>Methanosarcinaceae</taxon>
        <taxon>Methanohalobium</taxon>
    </lineage>
</organism>
<dbReference type="HOGENOM" id="CLU_184564_0_0_2"/>
<evidence type="ECO:0008006" key="3">
    <source>
        <dbReference type="Google" id="ProtNLM"/>
    </source>
</evidence>
<dbReference type="EMBL" id="CP002069">
    <property type="protein sequence ID" value="ADI74969.1"/>
    <property type="molecule type" value="Genomic_DNA"/>
</dbReference>
<dbReference type="STRING" id="644295.Metev_2142"/>
<reference evidence="1 2" key="1">
    <citation type="submission" date="2010-06" db="EMBL/GenBank/DDBJ databases">
        <title>Complete sequence chromosome of Methanohalobium evestigatum Z-7303.</title>
        <authorList>
            <consortium name="US DOE Joint Genome Institute"/>
            <person name="Lucas S."/>
            <person name="Copeland A."/>
            <person name="Lapidus A."/>
            <person name="Cheng J.-F."/>
            <person name="Bruce D."/>
            <person name="Goodwin L."/>
            <person name="Pitluck S."/>
            <person name="Saunders E."/>
            <person name="Detter J.C."/>
            <person name="Han C."/>
            <person name="Tapia R."/>
            <person name="Land M."/>
            <person name="Hauser L."/>
            <person name="Kyrpides N."/>
            <person name="Mikhailova N."/>
            <person name="Sieprawska-Lupa M."/>
            <person name="Whitman W.B."/>
            <person name="Anderson I."/>
            <person name="Woyke T."/>
        </authorList>
    </citation>
    <scope>NUCLEOTIDE SEQUENCE [LARGE SCALE GENOMIC DNA]</scope>
    <source>
        <strain evidence="2">ATCC BAA-1072 / DSM 3721 / NBRC 107634 / OCM 161 / Z-7303</strain>
    </source>
</reference>
<sequence>MLCYDCAQQGKDVDTIGICILCGRGICKEHSVREDLPVMKGEYDVELECGMGVECSTKDMQHLPQMLCPTCHKVVKENY</sequence>
<evidence type="ECO:0000313" key="1">
    <source>
        <dbReference type="EMBL" id="ADI74969.1"/>
    </source>
</evidence>
<proteinExistence type="predicted"/>
<dbReference type="RefSeq" id="WP_013195534.1">
    <property type="nucleotide sequence ID" value="NC_014253.1"/>
</dbReference>
<dbReference type="Pfam" id="PF09947">
    <property type="entry name" value="DUF2180"/>
    <property type="match status" value="1"/>
</dbReference>
<name>D7EAH0_METEZ</name>
<keyword evidence="2" id="KW-1185">Reference proteome</keyword>
<dbReference type="KEGG" id="mev:Metev_2142"/>
<dbReference type="GeneID" id="9347803"/>